<reference evidence="1" key="1">
    <citation type="journal article" date="2021" name="PeerJ">
        <title>Extensive microbial diversity within the chicken gut microbiome revealed by metagenomics and culture.</title>
        <authorList>
            <person name="Gilroy R."/>
            <person name="Ravi A."/>
            <person name="Getino M."/>
            <person name="Pursley I."/>
            <person name="Horton D.L."/>
            <person name="Alikhan N.F."/>
            <person name="Baker D."/>
            <person name="Gharbi K."/>
            <person name="Hall N."/>
            <person name="Watson M."/>
            <person name="Adriaenssens E.M."/>
            <person name="Foster-Nyarko E."/>
            <person name="Jarju S."/>
            <person name="Secka A."/>
            <person name="Antonio M."/>
            <person name="Oren A."/>
            <person name="Chaudhuri R.R."/>
            <person name="La Ragione R."/>
            <person name="Hildebrand F."/>
            <person name="Pallen M.J."/>
        </authorList>
    </citation>
    <scope>NUCLEOTIDE SEQUENCE</scope>
    <source>
        <strain evidence="1">ChiBcec16_6824</strain>
    </source>
</reference>
<gene>
    <name evidence="1" type="primary">fliB</name>
    <name evidence="1" type="ORF">H9841_05120</name>
</gene>
<keyword evidence="1" id="KW-0282">Flagellum</keyword>
<dbReference type="Proteomes" id="UP000823868">
    <property type="component" value="Unassembled WGS sequence"/>
</dbReference>
<dbReference type="GO" id="GO:0008168">
    <property type="term" value="F:methyltransferase activity"/>
    <property type="evidence" value="ECO:0007669"/>
    <property type="project" value="UniProtKB-KW"/>
</dbReference>
<keyword evidence="1" id="KW-0489">Methyltransferase</keyword>
<keyword evidence="1" id="KW-0969">Cilium</keyword>
<reference evidence="1" key="2">
    <citation type="submission" date="2021-04" db="EMBL/GenBank/DDBJ databases">
        <authorList>
            <person name="Gilroy R."/>
        </authorList>
    </citation>
    <scope>NUCLEOTIDE SEQUENCE</scope>
    <source>
        <strain evidence="1">ChiBcec16_6824</strain>
    </source>
</reference>
<protein>
    <submittedName>
        <fullName evidence="1">Flagellin lysine-N-methylase</fullName>
        <ecNumber evidence="1">2.1.1.-</ecNumber>
    </submittedName>
</protein>
<evidence type="ECO:0000313" key="1">
    <source>
        <dbReference type="EMBL" id="HIY21268.1"/>
    </source>
</evidence>
<keyword evidence="1" id="KW-0966">Cell projection</keyword>
<evidence type="ECO:0000313" key="2">
    <source>
        <dbReference type="Proteomes" id="UP000823868"/>
    </source>
</evidence>
<name>A0A9D1Y8K9_9FIRM</name>
<dbReference type="NCBIfam" id="NF038110">
    <property type="entry name" value="Lys_methyl_FliB"/>
    <property type="match status" value="1"/>
</dbReference>
<comment type="caution">
    <text evidence="1">The sequence shown here is derived from an EMBL/GenBank/DDBJ whole genome shotgun (WGS) entry which is preliminary data.</text>
</comment>
<accession>A0A9D1Y8K9</accession>
<keyword evidence="1" id="KW-0808">Transferase</keyword>
<organism evidence="1 2">
    <name type="scientific">Candidatus Flavonifractor merdigallinarum</name>
    <dbReference type="NCBI Taxonomy" id="2838589"/>
    <lineage>
        <taxon>Bacteria</taxon>
        <taxon>Bacillati</taxon>
        <taxon>Bacillota</taxon>
        <taxon>Clostridia</taxon>
        <taxon>Eubacteriales</taxon>
        <taxon>Oscillospiraceae</taxon>
        <taxon>Flavonifractor</taxon>
    </lineage>
</organism>
<dbReference type="EC" id="2.1.1.-" evidence="1"/>
<proteinExistence type="predicted"/>
<dbReference type="EMBL" id="DXDX01000095">
    <property type="protein sequence ID" value="HIY21268.1"/>
    <property type="molecule type" value="Genomic_DNA"/>
</dbReference>
<dbReference type="GO" id="GO:0032259">
    <property type="term" value="P:methylation"/>
    <property type="evidence" value="ECO:0007669"/>
    <property type="project" value="UniProtKB-KW"/>
</dbReference>
<dbReference type="AlphaFoldDB" id="A0A9D1Y8K9"/>
<sequence length="404" mass="47220">MNLKKLSIPIQTKLMPTFYREFACIMGRCQENCCDCGWNIWFSKKDYLKIKRAPKSPAVEERVKKAMRRLPEQTRTTEQYAEFVTREGKCPLHNEDGLCELQLECGRETLPLVCRTFPRKEVLTPMAKEYSLSTACEAVVEQLWNLPDGIEFLEEPLEREQWRYVEPTSYNRFFPILRSTCIDILQNRRYSIPERLVLLGVVLDHLQKTEPGYVHPESWEQQVQRLLDGPSMDLPFDSQVSQISLQNYLDTVKRSLGHVPYFQQLIFLLTANITLSKKDANTVRVDSKSYYTYLKKQFEDAFGDISYFWENLLVNTWFYLSSPDLTAADALWKSYVNLCQIYSFFRHTAVLGCGTEPTREKLFHAIVMASREMLHNSKRQSALRDHFFEHDSATLAHMAILVQD</sequence>